<dbReference type="EMBL" id="CP003653">
    <property type="protein sequence ID" value="AFZ34683.1"/>
    <property type="molecule type" value="Genomic_DNA"/>
</dbReference>
<feature type="transmembrane region" description="Helical" evidence="1">
    <location>
        <begin position="95"/>
        <end position="114"/>
    </location>
</feature>
<dbReference type="STRING" id="111780.Sta7437_1108"/>
<protein>
    <submittedName>
        <fullName evidence="2">HupE/UreJ protein</fullName>
    </submittedName>
</protein>
<reference evidence="3" key="1">
    <citation type="journal article" date="2013" name="Proc. Natl. Acad. Sci. U.S.A.">
        <title>Improving the coverage of the cyanobacterial phylum using diversity-driven genome sequencing.</title>
        <authorList>
            <person name="Shih P.M."/>
            <person name="Wu D."/>
            <person name="Latifi A."/>
            <person name="Axen S.D."/>
            <person name="Fewer D.P."/>
            <person name="Talla E."/>
            <person name="Calteau A."/>
            <person name="Cai F."/>
            <person name="Tandeau de Marsac N."/>
            <person name="Rippka R."/>
            <person name="Herdman M."/>
            <person name="Sivonen K."/>
            <person name="Coursin T."/>
            <person name="Laurent T."/>
            <person name="Goodwin L."/>
            <person name="Nolan M."/>
            <person name="Davenport K.W."/>
            <person name="Han C.S."/>
            <person name="Rubin E.M."/>
            <person name="Eisen J.A."/>
            <person name="Woyke T."/>
            <person name="Gugger M."/>
            <person name="Kerfeld C.A."/>
        </authorList>
    </citation>
    <scope>NUCLEOTIDE SEQUENCE [LARGE SCALE GENOMIC DNA]</scope>
    <source>
        <strain evidence="3">ATCC 29371 / PCC 7437</strain>
    </source>
</reference>
<evidence type="ECO:0000313" key="3">
    <source>
        <dbReference type="Proteomes" id="UP000010473"/>
    </source>
</evidence>
<dbReference type="InterPro" id="IPR007038">
    <property type="entry name" value="HupE_UreJ"/>
</dbReference>
<proteinExistence type="predicted"/>
<feature type="transmembrane region" description="Helical" evidence="1">
    <location>
        <begin position="174"/>
        <end position="196"/>
    </location>
</feature>
<feature type="transmembrane region" description="Helical" evidence="1">
    <location>
        <begin position="144"/>
        <end position="162"/>
    </location>
</feature>
<keyword evidence="1" id="KW-0812">Transmembrane</keyword>
<dbReference type="AlphaFoldDB" id="K9XQ90"/>
<feature type="transmembrane region" description="Helical" evidence="1">
    <location>
        <begin position="67"/>
        <end position="88"/>
    </location>
</feature>
<feature type="transmembrane region" description="Helical" evidence="1">
    <location>
        <begin position="120"/>
        <end position="137"/>
    </location>
</feature>
<accession>K9XQ90</accession>
<dbReference type="eggNOG" id="COG2370">
    <property type="taxonomic scope" value="Bacteria"/>
</dbReference>
<keyword evidence="3" id="KW-1185">Reference proteome</keyword>
<dbReference type="Pfam" id="PF04955">
    <property type="entry name" value="HupE_UreJ"/>
    <property type="match status" value="1"/>
</dbReference>
<evidence type="ECO:0000313" key="2">
    <source>
        <dbReference type="EMBL" id="AFZ34683.1"/>
    </source>
</evidence>
<dbReference type="HOGENOM" id="CLU_088877_1_0_3"/>
<dbReference type="Proteomes" id="UP000010473">
    <property type="component" value="Chromosome"/>
</dbReference>
<dbReference type="PIRSF" id="PIRSF016919">
    <property type="entry name" value="HupE_UreJ"/>
    <property type="match status" value="1"/>
</dbReference>
<sequence>MNKFFLNKLNNFSGDNHPNKVKLLAPGFIFLMMLIIYLIITMQPALAHHAIGGTTPDNFFEGFISGLAHPVIGLDHFAFVVAISLVAVLKEKFGFFIPVVFVLATIAGTVIHLLSINLPIPEIIVAGSVLTVGLLLIKENKPNTGILLVLSTIAGIFHGYAYGESIIGAEMTPLGAYLFGFSLIQLIVAAIAFYLGRLTLNKMTNQPNLYLQFAGYLVCGIGLSFLSTTVFS</sequence>
<feature type="transmembrane region" description="Helical" evidence="1">
    <location>
        <begin position="208"/>
        <end position="231"/>
    </location>
</feature>
<dbReference type="RefSeq" id="WP_015192356.1">
    <property type="nucleotide sequence ID" value="NC_019748.1"/>
</dbReference>
<gene>
    <name evidence="2" type="ordered locus">Sta7437_1108</name>
</gene>
<name>K9XQ90_STAC7</name>
<organism evidence="2 3">
    <name type="scientific">Stanieria cyanosphaera (strain ATCC 29371 / PCC 7437)</name>
    <dbReference type="NCBI Taxonomy" id="111780"/>
    <lineage>
        <taxon>Bacteria</taxon>
        <taxon>Bacillati</taxon>
        <taxon>Cyanobacteriota</taxon>
        <taxon>Cyanophyceae</taxon>
        <taxon>Pleurocapsales</taxon>
        <taxon>Dermocarpellaceae</taxon>
        <taxon>Stanieria</taxon>
    </lineage>
</organism>
<dbReference type="KEGG" id="scs:Sta7437_1108"/>
<keyword evidence="1" id="KW-1133">Transmembrane helix</keyword>
<feature type="transmembrane region" description="Helical" evidence="1">
    <location>
        <begin position="21"/>
        <end position="40"/>
    </location>
</feature>
<keyword evidence="1" id="KW-0472">Membrane</keyword>
<evidence type="ECO:0000256" key="1">
    <source>
        <dbReference type="SAM" id="Phobius"/>
    </source>
</evidence>